<evidence type="ECO:0000256" key="10">
    <source>
        <dbReference type="ARBA" id="ARBA00023237"/>
    </source>
</evidence>
<proteinExistence type="inferred from homology"/>
<dbReference type="KEGG" id="ptn:PTRA_b0211"/>
<keyword evidence="2 11" id="KW-0813">Transport</keyword>
<evidence type="ECO:0000256" key="6">
    <source>
        <dbReference type="ARBA" id="ARBA00023004"/>
    </source>
</evidence>
<accession>A0A0U2X460</accession>
<evidence type="ECO:0000256" key="2">
    <source>
        <dbReference type="ARBA" id="ARBA00022448"/>
    </source>
</evidence>
<dbReference type="PROSITE" id="PS52016">
    <property type="entry name" value="TONB_DEPENDENT_REC_3"/>
    <property type="match status" value="1"/>
</dbReference>
<keyword evidence="13" id="KW-0732">Signal</keyword>
<keyword evidence="4" id="KW-0410">Iron transport</keyword>
<evidence type="ECO:0000256" key="11">
    <source>
        <dbReference type="PROSITE-ProRule" id="PRU01360"/>
    </source>
</evidence>
<keyword evidence="9 11" id="KW-0472">Membrane</keyword>
<dbReference type="InterPro" id="IPR012910">
    <property type="entry name" value="Plug_dom"/>
</dbReference>
<dbReference type="PANTHER" id="PTHR32552:SF81">
    <property type="entry name" value="TONB-DEPENDENT OUTER MEMBRANE RECEPTOR"/>
    <property type="match status" value="1"/>
</dbReference>
<dbReference type="Gene3D" id="2.40.170.20">
    <property type="entry name" value="TonB-dependent receptor, beta-barrel domain"/>
    <property type="match status" value="1"/>
</dbReference>
<protein>
    <submittedName>
        <fullName evidence="16">Iron complex outermembrane recepter protein</fullName>
    </submittedName>
</protein>
<dbReference type="Proteomes" id="UP000065261">
    <property type="component" value="Chromosome II"/>
</dbReference>
<dbReference type="InterPro" id="IPR000531">
    <property type="entry name" value="Beta-barrel_TonB"/>
</dbReference>
<name>A0A0U2X460_9GAMM</name>
<dbReference type="InterPro" id="IPR036942">
    <property type="entry name" value="Beta-barrel_TonB_sf"/>
</dbReference>
<evidence type="ECO:0000256" key="7">
    <source>
        <dbReference type="ARBA" id="ARBA00023065"/>
    </source>
</evidence>
<keyword evidence="7" id="KW-0406">Ion transport</keyword>
<evidence type="ECO:0000256" key="8">
    <source>
        <dbReference type="ARBA" id="ARBA00023077"/>
    </source>
</evidence>
<dbReference type="SUPFAM" id="SSF56935">
    <property type="entry name" value="Porins"/>
    <property type="match status" value="1"/>
</dbReference>
<evidence type="ECO:0000256" key="12">
    <source>
        <dbReference type="RuleBase" id="RU003357"/>
    </source>
</evidence>
<keyword evidence="6" id="KW-0408">Iron</keyword>
<dbReference type="EMBL" id="CP011035">
    <property type="protein sequence ID" value="ALS34729.1"/>
    <property type="molecule type" value="Genomic_DNA"/>
</dbReference>
<keyword evidence="8 12" id="KW-0798">TonB box</keyword>
<feature type="signal peptide" evidence="13">
    <location>
        <begin position="1"/>
        <end position="22"/>
    </location>
</feature>
<dbReference type="GO" id="GO:0006826">
    <property type="term" value="P:iron ion transport"/>
    <property type="evidence" value="ECO:0007669"/>
    <property type="project" value="UniProtKB-KW"/>
</dbReference>
<dbReference type="PANTHER" id="PTHR32552">
    <property type="entry name" value="FERRICHROME IRON RECEPTOR-RELATED"/>
    <property type="match status" value="1"/>
</dbReference>
<evidence type="ECO:0000256" key="13">
    <source>
        <dbReference type="SAM" id="SignalP"/>
    </source>
</evidence>
<evidence type="ECO:0000313" key="16">
    <source>
        <dbReference type="EMBL" id="ALS34729.1"/>
    </source>
</evidence>
<dbReference type="Pfam" id="PF07715">
    <property type="entry name" value="Plug"/>
    <property type="match status" value="1"/>
</dbReference>
<organism evidence="16">
    <name type="scientific">Pseudoalteromonas translucida KMM 520</name>
    <dbReference type="NCBI Taxonomy" id="1315283"/>
    <lineage>
        <taxon>Bacteria</taxon>
        <taxon>Pseudomonadati</taxon>
        <taxon>Pseudomonadota</taxon>
        <taxon>Gammaproteobacteria</taxon>
        <taxon>Alteromonadales</taxon>
        <taxon>Pseudoalteromonadaceae</taxon>
        <taxon>Pseudoalteromonas</taxon>
    </lineage>
</organism>
<evidence type="ECO:0000256" key="9">
    <source>
        <dbReference type="ARBA" id="ARBA00023136"/>
    </source>
</evidence>
<dbReference type="GO" id="GO:0009279">
    <property type="term" value="C:cell outer membrane"/>
    <property type="evidence" value="ECO:0007669"/>
    <property type="project" value="UniProtKB-SubCell"/>
</dbReference>
<dbReference type="OrthoDB" id="127311at2"/>
<feature type="domain" description="TonB-dependent receptor-like beta-barrel" evidence="14">
    <location>
        <begin position="299"/>
        <end position="745"/>
    </location>
</feature>
<keyword evidence="3 11" id="KW-1134">Transmembrane beta strand</keyword>
<dbReference type="AlphaFoldDB" id="A0A0U2X460"/>
<comment type="subcellular location">
    <subcellularLocation>
        <location evidence="1 11">Cell outer membrane</location>
        <topology evidence="1 11">Multi-pass membrane protein</topology>
    </subcellularLocation>
</comment>
<feature type="domain" description="TonB-dependent receptor plug" evidence="15">
    <location>
        <begin position="73"/>
        <end position="182"/>
    </location>
</feature>
<gene>
    <name evidence="16" type="ORF">PTRA_b0211</name>
</gene>
<dbReference type="PATRIC" id="fig|1315283.4.peg.3320"/>
<keyword evidence="5 11" id="KW-0812">Transmembrane</keyword>
<evidence type="ECO:0000259" key="15">
    <source>
        <dbReference type="Pfam" id="PF07715"/>
    </source>
</evidence>
<dbReference type="Pfam" id="PF00593">
    <property type="entry name" value="TonB_dep_Rec_b-barrel"/>
    <property type="match status" value="1"/>
</dbReference>
<keyword evidence="10 11" id="KW-0998">Cell outer membrane</keyword>
<evidence type="ECO:0000313" key="17">
    <source>
        <dbReference type="Proteomes" id="UP000065261"/>
    </source>
</evidence>
<comment type="similarity">
    <text evidence="11 12">Belongs to the TonB-dependent receptor family.</text>
</comment>
<reference evidence="16 17" key="1">
    <citation type="submission" date="2015-03" db="EMBL/GenBank/DDBJ databases">
        <authorList>
            <person name="Murphy D."/>
        </authorList>
    </citation>
    <scope>NUCLEOTIDE SEQUENCE [LARGE SCALE GENOMIC DNA]</scope>
    <source>
        <strain evidence="16 17">KMM 520</strain>
    </source>
</reference>
<sequence length="778" mass="85775">MWKKKPIILSMMLSLTSNLTFAAEANGEENVDENIKTASSEQKSTRSNKNNAANKTAGIEKVIVTAQRRSQNLQEVPISVSVMKGDLLDSATANGADIRFMSARIPSLKIESSFGRSFPRFYMRGLGNQDFDLNASQPVSVIYDDIVQENPILKGFPVFDTESVEVLRGPQGTLFGRNTPAGLVKFTSKRPTQDVEGYFSASYGSLNTVSTQGALSGGLTDTVSVRVSLLNQTRDDYISTEAPGFEEQDILGGYDDQAARVQVLYEPNQDFSALFNYHTRDLDGTPTVFRASAIKPGTNDFQDGFDRNVVYHDAAQRSTQNVKVNGGSIKLEYVANDYSYTSVTGYETVKMFSHADVDGGYRVSSFSDPSGYTGELGTVPSFSIESADGIPDHSQFSQEFRMASNELGRFDYQVGAFFFSEDLDIDTLHYNEDGSVKRYLQQNQQTDAWALFVSGDYDVTDALNVTAGLRFSKDKKEYVAQRIIATGRDGDFFDPLYANTEDSAISWDLSATYKYSNDTNFYSRIANGFRAPSIQGRVISGSDPKLSIADSETIHSIEIGTKSDVLDGAARVNLGIFYFQMDDQQMTAQSSFDEGAAKELLNIDKTVGYGFEVEAEYAITANLLTTLGISYNNTEIKDKNAAIATCNFCTVRNPVDANGLIGVDGLSLPRAPEWISNFTLRYSTELGDGEFYAYTDWSYASEVQFSLINAVEMHQDPYLEGGIRVGYNWYVNDYDLEVAAYGRNITDETSLVAGLTINNLGGVVNEGRFWGVDLKISF</sequence>
<dbReference type="InterPro" id="IPR039426">
    <property type="entry name" value="TonB-dep_rcpt-like"/>
</dbReference>
<feature type="chain" id="PRO_5006834076" evidence="13">
    <location>
        <begin position="23"/>
        <end position="778"/>
    </location>
</feature>
<evidence type="ECO:0000259" key="14">
    <source>
        <dbReference type="Pfam" id="PF00593"/>
    </source>
</evidence>
<dbReference type="RefSeq" id="WP_058374765.1">
    <property type="nucleotide sequence ID" value="NZ_CP011035.1"/>
</dbReference>
<evidence type="ECO:0000256" key="3">
    <source>
        <dbReference type="ARBA" id="ARBA00022452"/>
    </source>
</evidence>
<evidence type="ECO:0000256" key="1">
    <source>
        <dbReference type="ARBA" id="ARBA00004571"/>
    </source>
</evidence>
<evidence type="ECO:0000256" key="4">
    <source>
        <dbReference type="ARBA" id="ARBA00022496"/>
    </source>
</evidence>
<evidence type="ECO:0000256" key="5">
    <source>
        <dbReference type="ARBA" id="ARBA00022692"/>
    </source>
</evidence>